<dbReference type="GO" id="GO:0022857">
    <property type="term" value="F:transmembrane transporter activity"/>
    <property type="evidence" value="ECO:0007669"/>
    <property type="project" value="InterPro"/>
</dbReference>
<evidence type="ECO:0000256" key="4">
    <source>
        <dbReference type="ARBA" id="ARBA00023136"/>
    </source>
</evidence>
<dbReference type="EMBL" id="JARJCW010000011">
    <property type="protein sequence ID" value="KAJ7219467.1"/>
    <property type="molecule type" value="Genomic_DNA"/>
</dbReference>
<dbReference type="PANTHER" id="PTHR23507:SF1">
    <property type="entry name" value="FI18259P1-RELATED"/>
    <property type="match status" value="1"/>
</dbReference>
<feature type="transmembrane region" description="Helical" evidence="6">
    <location>
        <begin position="487"/>
        <end position="507"/>
    </location>
</feature>
<keyword evidence="3 6" id="KW-1133">Transmembrane helix</keyword>
<feature type="transmembrane region" description="Helical" evidence="6">
    <location>
        <begin position="562"/>
        <end position="581"/>
    </location>
</feature>
<feature type="compositionally biased region" description="Low complexity" evidence="5">
    <location>
        <begin position="1"/>
        <end position="14"/>
    </location>
</feature>
<dbReference type="Gene3D" id="1.20.1250.20">
    <property type="entry name" value="MFS general substrate transporter like domains"/>
    <property type="match status" value="1"/>
</dbReference>
<keyword evidence="4 6" id="KW-0472">Membrane</keyword>
<comment type="subcellular location">
    <subcellularLocation>
        <location evidence="1">Membrane</location>
        <topology evidence="1">Multi-pass membrane protein</topology>
    </subcellularLocation>
</comment>
<dbReference type="PANTHER" id="PTHR23507">
    <property type="entry name" value="ZGC:174356"/>
    <property type="match status" value="1"/>
</dbReference>
<evidence type="ECO:0000256" key="6">
    <source>
        <dbReference type="SAM" id="Phobius"/>
    </source>
</evidence>
<dbReference type="GO" id="GO:0016020">
    <property type="term" value="C:membrane"/>
    <property type="evidence" value="ECO:0007669"/>
    <property type="project" value="UniProtKB-SubCell"/>
</dbReference>
<dbReference type="Proteomes" id="UP001219525">
    <property type="component" value="Unassembled WGS sequence"/>
</dbReference>
<feature type="transmembrane region" description="Helical" evidence="6">
    <location>
        <begin position="528"/>
        <end position="550"/>
    </location>
</feature>
<organism evidence="7 8">
    <name type="scientific">Mycena pura</name>
    <dbReference type="NCBI Taxonomy" id="153505"/>
    <lineage>
        <taxon>Eukaryota</taxon>
        <taxon>Fungi</taxon>
        <taxon>Dikarya</taxon>
        <taxon>Basidiomycota</taxon>
        <taxon>Agaricomycotina</taxon>
        <taxon>Agaricomycetes</taxon>
        <taxon>Agaricomycetidae</taxon>
        <taxon>Agaricales</taxon>
        <taxon>Marasmiineae</taxon>
        <taxon>Mycenaceae</taxon>
        <taxon>Mycena</taxon>
    </lineage>
</organism>
<evidence type="ECO:0000256" key="1">
    <source>
        <dbReference type="ARBA" id="ARBA00004141"/>
    </source>
</evidence>
<evidence type="ECO:0000313" key="8">
    <source>
        <dbReference type="Proteomes" id="UP001219525"/>
    </source>
</evidence>
<dbReference type="SUPFAM" id="SSF103473">
    <property type="entry name" value="MFS general substrate transporter"/>
    <property type="match status" value="1"/>
</dbReference>
<feature type="transmembrane region" description="Helical" evidence="6">
    <location>
        <begin position="219"/>
        <end position="245"/>
    </location>
</feature>
<proteinExistence type="predicted"/>
<feature type="transmembrane region" description="Helical" evidence="6">
    <location>
        <begin position="286"/>
        <end position="308"/>
    </location>
</feature>
<evidence type="ECO:0000256" key="5">
    <source>
        <dbReference type="SAM" id="MobiDB-lite"/>
    </source>
</evidence>
<keyword evidence="2 6" id="KW-0812">Transmembrane</keyword>
<feature type="transmembrane region" description="Helical" evidence="6">
    <location>
        <begin position="375"/>
        <end position="398"/>
    </location>
</feature>
<dbReference type="InterPro" id="IPR011701">
    <property type="entry name" value="MFS"/>
</dbReference>
<name>A0AAD6VQ11_9AGAR</name>
<dbReference type="AlphaFoldDB" id="A0AAD6VQ11"/>
<keyword evidence="8" id="KW-1185">Reference proteome</keyword>
<feature type="transmembrane region" description="Helical" evidence="6">
    <location>
        <begin position="158"/>
        <end position="177"/>
    </location>
</feature>
<evidence type="ECO:0000313" key="7">
    <source>
        <dbReference type="EMBL" id="KAJ7219467.1"/>
    </source>
</evidence>
<evidence type="ECO:0000256" key="2">
    <source>
        <dbReference type="ARBA" id="ARBA00022692"/>
    </source>
</evidence>
<feature type="transmembrane region" description="Helical" evidence="6">
    <location>
        <begin position="257"/>
        <end position="280"/>
    </location>
</feature>
<dbReference type="Pfam" id="PF07690">
    <property type="entry name" value="MFS_1"/>
    <property type="match status" value="1"/>
</dbReference>
<accession>A0AAD6VQ11</accession>
<feature type="region of interest" description="Disordered" evidence="5">
    <location>
        <begin position="1"/>
        <end position="25"/>
    </location>
</feature>
<dbReference type="InterPro" id="IPR036259">
    <property type="entry name" value="MFS_trans_sf"/>
</dbReference>
<feature type="transmembrane region" description="Helical" evidence="6">
    <location>
        <begin position="189"/>
        <end position="207"/>
    </location>
</feature>
<gene>
    <name evidence="7" type="ORF">GGX14DRAFT_592309</name>
</gene>
<protein>
    <submittedName>
        <fullName evidence="7">Major facilitator superfamily domain-containing protein</fullName>
    </submittedName>
</protein>
<reference evidence="7" key="1">
    <citation type="submission" date="2023-03" db="EMBL/GenBank/DDBJ databases">
        <title>Massive genome expansion in bonnet fungi (Mycena s.s.) driven by repeated elements and novel gene families across ecological guilds.</title>
        <authorList>
            <consortium name="Lawrence Berkeley National Laboratory"/>
            <person name="Harder C.B."/>
            <person name="Miyauchi S."/>
            <person name="Viragh M."/>
            <person name="Kuo A."/>
            <person name="Thoen E."/>
            <person name="Andreopoulos B."/>
            <person name="Lu D."/>
            <person name="Skrede I."/>
            <person name="Drula E."/>
            <person name="Henrissat B."/>
            <person name="Morin E."/>
            <person name="Kohler A."/>
            <person name="Barry K."/>
            <person name="LaButti K."/>
            <person name="Morin E."/>
            <person name="Salamov A."/>
            <person name="Lipzen A."/>
            <person name="Mereny Z."/>
            <person name="Hegedus B."/>
            <person name="Baldrian P."/>
            <person name="Stursova M."/>
            <person name="Weitz H."/>
            <person name="Taylor A."/>
            <person name="Grigoriev I.V."/>
            <person name="Nagy L.G."/>
            <person name="Martin F."/>
            <person name="Kauserud H."/>
        </authorList>
    </citation>
    <scope>NUCLEOTIDE SEQUENCE</scope>
    <source>
        <strain evidence="7">9144</strain>
    </source>
</reference>
<comment type="caution">
    <text evidence="7">The sequence shown here is derived from an EMBL/GenBank/DDBJ whole genome shotgun (WGS) entry which is preliminary data.</text>
</comment>
<evidence type="ECO:0000256" key="3">
    <source>
        <dbReference type="ARBA" id="ARBA00022989"/>
    </source>
</evidence>
<sequence length="596" mass="64910">MSASRSRSRQSVSRHAPVSYAQSVLPDGAVDEETVELFGELVHPHRAREETLVDDDEEARRRLPWWKRPSPWWLLVCTPLSTIAMSATQAPKVEVYTLLVCSVHKPEIFKHSVPNSLASPYIGRTTFPASFEIAAGSPVSACASDPVVQAAVAKLNTGAFAITTSMGVLGCLTTGWWGSFSDRYGRTRILGLTILGLLFNDFIFIFVTKNFRWLPGGYWFLLVGPILEGVLGGFASAGAASHAYFADVTRPSERSRIFSLFFGLVFTGVGIGPTLGGLIVKFTGNLLSVFYLATAIHGSYAILSWTVLPESLATTRMQSARVQYAESLRLLLEQEHTLAFRIQRLFTFLKPLTIFFPEKDPSANPLKGRKRDWNLTLLAAAYGFTLSIMGSLSFKYQYLMKTFGWTSENVGYYLTIAGATRAVHLAILLPLLIKLAQSISKRRSQGESEPLLRRSSQHSASFDLWLARISLVVDAVAYTTMPLAPNGIAFTVSTVMSSFGSGFMPAVQTVAMALYSKKHGANAESGKLFGALSVLQTLGGQILGPSVYGLVYMNTVGSFPKAIFLVSIGSIAVSFICVSLVRLPSEIETDSEAASL</sequence>
<feature type="transmembrane region" description="Helical" evidence="6">
    <location>
        <begin position="410"/>
        <end position="433"/>
    </location>
</feature>